<name>A0A0G4F9A0_VITBC</name>
<dbReference type="Proteomes" id="UP000041254">
    <property type="component" value="Unassembled WGS sequence"/>
</dbReference>
<evidence type="ECO:0000313" key="2">
    <source>
        <dbReference type="Proteomes" id="UP000041254"/>
    </source>
</evidence>
<feature type="non-terminal residue" evidence="1">
    <location>
        <position position="1"/>
    </location>
</feature>
<dbReference type="VEuPathDB" id="CryptoDB:Vbra_21228"/>
<sequence>PEVIGNNTGGPMWEIEMCLGDRAINSSDDIQKLHAFRNTCLAADAAEAYTSTGTEGLKIHLPFTGDANAIAASLPAVQVCCQQAHKVTLDGHPLPGTVMAAPGLDALAPCESAEELTVKANGWPDDLPGYITANPEGLFPNVSSVVVCEGERGMETYAGGVSGVLSALSSLERATFELSVQAGDQPVLCMVPEGVSHLPAEGESITLQVKCRFAAQPAYGHFGFYHDEANMHQNVSVGWRVYGGEREAGRQVMQRRVSRLEVHVDTTRGDVLGGGGGKNSVEMHRVAKKKAGKGGNKRDKATKAD</sequence>
<reference evidence="1 2" key="1">
    <citation type="submission" date="2014-11" db="EMBL/GenBank/DDBJ databases">
        <authorList>
            <person name="Zhu J."/>
            <person name="Qi W."/>
            <person name="Song R."/>
        </authorList>
    </citation>
    <scope>NUCLEOTIDE SEQUENCE [LARGE SCALE GENOMIC DNA]</scope>
</reference>
<keyword evidence="2" id="KW-1185">Reference proteome</keyword>
<gene>
    <name evidence="1" type="ORF">Vbra_21228</name>
</gene>
<dbReference type="AlphaFoldDB" id="A0A0G4F9A0"/>
<evidence type="ECO:0000313" key="1">
    <source>
        <dbReference type="EMBL" id="CEM08948.1"/>
    </source>
</evidence>
<dbReference type="EMBL" id="CDMY01000390">
    <property type="protein sequence ID" value="CEM08948.1"/>
    <property type="molecule type" value="Genomic_DNA"/>
</dbReference>
<proteinExistence type="predicted"/>
<organism evidence="1 2">
    <name type="scientific">Vitrella brassicaformis (strain CCMP3155)</name>
    <dbReference type="NCBI Taxonomy" id="1169540"/>
    <lineage>
        <taxon>Eukaryota</taxon>
        <taxon>Sar</taxon>
        <taxon>Alveolata</taxon>
        <taxon>Colpodellida</taxon>
        <taxon>Vitrellaceae</taxon>
        <taxon>Vitrella</taxon>
    </lineage>
</organism>
<accession>A0A0G4F9A0</accession>
<protein>
    <submittedName>
        <fullName evidence="1">Uncharacterized protein</fullName>
    </submittedName>
</protein>
<dbReference type="InParanoid" id="A0A0G4F9A0"/>